<feature type="transmembrane region" description="Helical" evidence="1">
    <location>
        <begin position="55"/>
        <end position="77"/>
    </location>
</feature>
<dbReference type="AlphaFoldDB" id="A0AAJ3HU35"/>
<feature type="transmembrane region" description="Helical" evidence="1">
    <location>
        <begin position="83"/>
        <end position="104"/>
    </location>
</feature>
<keyword evidence="1" id="KW-0472">Membrane</keyword>
<keyword evidence="3" id="KW-1185">Reference proteome</keyword>
<evidence type="ECO:0000256" key="1">
    <source>
        <dbReference type="SAM" id="Phobius"/>
    </source>
</evidence>
<keyword evidence="1" id="KW-0812">Transmembrane</keyword>
<gene>
    <name evidence="2" type="ORF">M997_0773</name>
</gene>
<feature type="transmembrane region" description="Helical" evidence="1">
    <location>
        <begin position="20"/>
        <end position="43"/>
    </location>
</feature>
<sequence>MLTIPFSLFGLTDWILSFDAAVSIIMFATFGVLFSLFIILPLMSITPLKKYTMQVTGALFSSIFISLMILISLHLVLGVNSSIKLLLVWWVILFSSLIFWFVNFKYIKEVTGNKFSQIKEKAQELEAKKKKK</sequence>
<reference evidence="2 3" key="1">
    <citation type="submission" date="2016-04" db="EMBL/GenBank/DDBJ databases">
        <title>ATOL: Assembling a taxonomically balanced genome-scale reconstruction of the evolutionary history of the Enterobacteriaceae.</title>
        <authorList>
            <person name="Plunkett G.III."/>
            <person name="Neeno-Eckwall E.C."/>
            <person name="Glasner J.D."/>
            <person name="Perna N.T."/>
        </authorList>
    </citation>
    <scope>NUCLEOTIDE SEQUENCE [LARGE SCALE GENOMIC DNA]</scope>
    <source>
        <strain evidence="2 3">ATCC 700826</strain>
    </source>
</reference>
<protein>
    <submittedName>
        <fullName evidence="2">Uncharacterized protein</fullName>
    </submittedName>
</protein>
<dbReference type="RefSeq" id="WP_064718798.1">
    <property type="nucleotide sequence ID" value="NZ_LXEV01000012.1"/>
</dbReference>
<dbReference type="Proteomes" id="UP000078250">
    <property type="component" value="Unassembled WGS sequence"/>
</dbReference>
<organism evidence="2 3">
    <name type="scientific">Proteus hauseri ATCC 700826</name>
    <dbReference type="NCBI Taxonomy" id="1354271"/>
    <lineage>
        <taxon>Bacteria</taxon>
        <taxon>Pseudomonadati</taxon>
        <taxon>Pseudomonadota</taxon>
        <taxon>Gammaproteobacteria</taxon>
        <taxon>Enterobacterales</taxon>
        <taxon>Morganellaceae</taxon>
        <taxon>Proteus</taxon>
    </lineage>
</organism>
<proteinExistence type="predicted"/>
<accession>A0AAJ3HU35</accession>
<name>A0AAJ3HU35_PROHU</name>
<keyword evidence="1" id="KW-1133">Transmembrane helix</keyword>
<evidence type="ECO:0000313" key="3">
    <source>
        <dbReference type="Proteomes" id="UP000078250"/>
    </source>
</evidence>
<dbReference type="EMBL" id="LXEV01000012">
    <property type="protein sequence ID" value="OAT49088.1"/>
    <property type="molecule type" value="Genomic_DNA"/>
</dbReference>
<comment type="caution">
    <text evidence="2">The sequence shown here is derived from an EMBL/GenBank/DDBJ whole genome shotgun (WGS) entry which is preliminary data.</text>
</comment>
<evidence type="ECO:0000313" key="2">
    <source>
        <dbReference type="EMBL" id="OAT49088.1"/>
    </source>
</evidence>